<dbReference type="Gene3D" id="1.25.40.10">
    <property type="entry name" value="Tetratricopeptide repeat domain"/>
    <property type="match status" value="1"/>
</dbReference>
<sequence>MKFAHLGPIALATAALFSATAAIADQGNGAVQIMKGDYVAAERIIRDQAKMFPGDPDLLLNLASVYRHTGRVSEARALYRAVLARPDDMMDLPNTAAPQTAHTLARAALGSMDAPQLTAR</sequence>
<gene>
    <name evidence="2" type="ORF">GCM10011395_30700</name>
</gene>
<name>A0ABQ1H492_9SPHN</name>
<dbReference type="EMBL" id="BMDW01000023">
    <property type="protein sequence ID" value="GGA58296.1"/>
    <property type="molecule type" value="Genomic_DNA"/>
</dbReference>
<dbReference type="InterPro" id="IPR011990">
    <property type="entry name" value="TPR-like_helical_dom_sf"/>
</dbReference>
<feature type="signal peptide" evidence="1">
    <location>
        <begin position="1"/>
        <end position="24"/>
    </location>
</feature>
<dbReference type="Pfam" id="PF14559">
    <property type="entry name" value="TPR_19"/>
    <property type="match status" value="1"/>
</dbReference>
<dbReference type="Proteomes" id="UP000618591">
    <property type="component" value="Unassembled WGS sequence"/>
</dbReference>
<evidence type="ECO:0008006" key="4">
    <source>
        <dbReference type="Google" id="ProtNLM"/>
    </source>
</evidence>
<keyword evidence="3" id="KW-1185">Reference proteome</keyword>
<feature type="chain" id="PRO_5046849024" description="Tetratricopeptide repeat protein" evidence="1">
    <location>
        <begin position="25"/>
        <end position="120"/>
    </location>
</feature>
<organism evidence="2 3">
    <name type="scientific">Sphingomonas psychrolutea</name>
    <dbReference type="NCBI Taxonomy" id="1259676"/>
    <lineage>
        <taxon>Bacteria</taxon>
        <taxon>Pseudomonadati</taxon>
        <taxon>Pseudomonadota</taxon>
        <taxon>Alphaproteobacteria</taxon>
        <taxon>Sphingomonadales</taxon>
        <taxon>Sphingomonadaceae</taxon>
        <taxon>Sphingomonas</taxon>
    </lineage>
</organism>
<accession>A0ABQ1H492</accession>
<evidence type="ECO:0000256" key="1">
    <source>
        <dbReference type="SAM" id="SignalP"/>
    </source>
</evidence>
<comment type="caution">
    <text evidence="2">The sequence shown here is derived from an EMBL/GenBank/DDBJ whole genome shotgun (WGS) entry which is preliminary data.</text>
</comment>
<protein>
    <recommendedName>
        <fullName evidence="4">Tetratricopeptide repeat protein</fullName>
    </recommendedName>
</protein>
<evidence type="ECO:0000313" key="2">
    <source>
        <dbReference type="EMBL" id="GGA58296.1"/>
    </source>
</evidence>
<evidence type="ECO:0000313" key="3">
    <source>
        <dbReference type="Proteomes" id="UP000618591"/>
    </source>
</evidence>
<keyword evidence="1" id="KW-0732">Signal</keyword>
<dbReference type="RefSeq" id="WP_188449036.1">
    <property type="nucleotide sequence ID" value="NZ_BMDW01000023.1"/>
</dbReference>
<reference evidence="3" key="1">
    <citation type="journal article" date="2019" name="Int. J. Syst. Evol. Microbiol.">
        <title>The Global Catalogue of Microorganisms (GCM) 10K type strain sequencing project: providing services to taxonomists for standard genome sequencing and annotation.</title>
        <authorList>
            <consortium name="The Broad Institute Genomics Platform"/>
            <consortium name="The Broad Institute Genome Sequencing Center for Infectious Disease"/>
            <person name="Wu L."/>
            <person name="Ma J."/>
        </authorList>
    </citation>
    <scope>NUCLEOTIDE SEQUENCE [LARGE SCALE GENOMIC DNA]</scope>
    <source>
        <strain evidence="3">CGMCC 1.10106</strain>
    </source>
</reference>
<proteinExistence type="predicted"/>
<dbReference type="SUPFAM" id="SSF48452">
    <property type="entry name" value="TPR-like"/>
    <property type="match status" value="1"/>
</dbReference>